<evidence type="ECO:0000256" key="1">
    <source>
        <dbReference type="ARBA" id="ARBA00001966"/>
    </source>
</evidence>
<keyword evidence="19" id="KW-0234">DNA repair</keyword>
<evidence type="ECO:0000256" key="19">
    <source>
        <dbReference type="ARBA" id="ARBA00023204"/>
    </source>
</evidence>
<evidence type="ECO:0000256" key="16">
    <source>
        <dbReference type="ARBA" id="ARBA00023004"/>
    </source>
</evidence>
<keyword evidence="15" id="KW-0067">ATP-binding</keyword>
<evidence type="ECO:0000313" key="24">
    <source>
        <dbReference type="EMBL" id="EGO26078.1"/>
    </source>
</evidence>
<dbReference type="KEGG" id="sla:SERLADRAFT_462742"/>
<dbReference type="CDD" id="cd18808">
    <property type="entry name" value="SF1_C_Upf1"/>
    <property type="match status" value="1"/>
</dbReference>
<dbReference type="EC" id="3.6.4.12" evidence="4"/>
<dbReference type="InterPro" id="IPR050534">
    <property type="entry name" value="Coronavir_polyprotein_1ab"/>
</dbReference>
<dbReference type="GO" id="GO:0004519">
    <property type="term" value="F:endonuclease activity"/>
    <property type="evidence" value="ECO:0007669"/>
    <property type="project" value="UniProtKB-KW"/>
</dbReference>
<gene>
    <name evidence="24" type="ORF">SERLADRAFT_462742</name>
</gene>
<reference evidence="24" key="1">
    <citation type="submission" date="2011-04" db="EMBL/GenBank/DDBJ databases">
        <title>Evolution of plant cell wall degrading machinery underlies the functional diversity of forest fungi.</title>
        <authorList>
            <consortium name="US DOE Joint Genome Institute (JGI-PGF)"/>
            <person name="Eastwood D.C."/>
            <person name="Floudas D."/>
            <person name="Binder M."/>
            <person name="Majcherczyk A."/>
            <person name="Schneider P."/>
            <person name="Aerts A."/>
            <person name="Asiegbu F.O."/>
            <person name="Baker S.E."/>
            <person name="Barry K."/>
            <person name="Bendiksby M."/>
            <person name="Blumentritt M."/>
            <person name="Coutinho P.M."/>
            <person name="Cullen D."/>
            <person name="Cullen D."/>
            <person name="Gathman A."/>
            <person name="Goodell B."/>
            <person name="Henrissat B."/>
            <person name="Ihrmark K."/>
            <person name="Kauserud H."/>
            <person name="Kohler A."/>
            <person name="LaButti K."/>
            <person name="Lapidus A."/>
            <person name="Lavin J.L."/>
            <person name="Lee Y.-H."/>
            <person name="Lindquist E."/>
            <person name="Lilly W."/>
            <person name="Lucas S."/>
            <person name="Morin E."/>
            <person name="Murat C."/>
            <person name="Oguiza J.A."/>
            <person name="Park J."/>
            <person name="Pisabarro A.G."/>
            <person name="Riley R."/>
            <person name="Rosling A."/>
            <person name="Salamov A."/>
            <person name="Schmidt O."/>
            <person name="Schmutz J."/>
            <person name="Skrede I."/>
            <person name="Stenlid J."/>
            <person name="Wiebenga A."/>
            <person name="Xie X."/>
            <person name="Kues U."/>
            <person name="Hibbett D.S."/>
            <person name="Hoffmeister D."/>
            <person name="Hogberg N."/>
            <person name="Martin F."/>
            <person name="Grigoriev I.V."/>
            <person name="Watkinson S.C."/>
        </authorList>
    </citation>
    <scope>NUCLEOTIDE SEQUENCE</scope>
    <source>
        <strain evidence="24">S7.9</strain>
    </source>
</reference>
<proteinExistence type="inferred from homology"/>
<evidence type="ECO:0000256" key="3">
    <source>
        <dbReference type="ARBA" id="ARBA00007913"/>
    </source>
</evidence>
<dbReference type="GO" id="GO:0005524">
    <property type="term" value="F:ATP binding"/>
    <property type="evidence" value="ECO:0007669"/>
    <property type="project" value="UniProtKB-KW"/>
</dbReference>
<accession>F8NQE8</accession>
<dbReference type="GO" id="GO:0003677">
    <property type="term" value="F:DNA binding"/>
    <property type="evidence" value="ECO:0007669"/>
    <property type="project" value="UniProtKB-KW"/>
</dbReference>
<evidence type="ECO:0000256" key="4">
    <source>
        <dbReference type="ARBA" id="ARBA00012551"/>
    </source>
</evidence>
<keyword evidence="14" id="KW-0347">Helicase</keyword>
<dbReference type="GO" id="GO:0016887">
    <property type="term" value="F:ATP hydrolysis activity"/>
    <property type="evidence" value="ECO:0007669"/>
    <property type="project" value="RHEA"/>
</dbReference>
<evidence type="ECO:0000256" key="18">
    <source>
        <dbReference type="ARBA" id="ARBA00023125"/>
    </source>
</evidence>
<dbReference type="FunFam" id="3.40.50.300:FF:000789">
    <property type="entry name" value="DNA replication ATP-dependent helicase/nuclease DNA2"/>
    <property type="match status" value="1"/>
</dbReference>
<evidence type="ECO:0000256" key="14">
    <source>
        <dbReference type="ARBA" id="ARBA00022806"/>
    </source>
</evidence>
<dbReference type="AlphaFoldDB" id="F8NQE8"/>
<evidence type="ECO:0000256" key="6">
    <source>
        <dbReference type="ARBA" id="ARBA00022485"/>
    </source>
</evidence>
<keyword evidence="8" id="KW-0540">Nuclease</keyword>
<keyword evidence="11" id="KW-0255">Endonuclease</keyword>
<evidence type="ECO:0000256" key="21">
    <source>
        <dbReference type="ARBA" id="ARBA00023268"/>
    </source>
</evidence>
<evidence type="ECO:0000256" key="12">
    <source>
        <dbReference type="ARBA" id="ARBA00022763"/>
    </source>
</evidence>
<comment type="similarity">
    <text evidence="3">Belongs to the DNA2/NAM7 helicase family.</text>
</comment>
<dbReference type="RefSeq" id="XP_007316251.1">
    <property type="nucleotide sequence ID" value="XM_007316189.1"/>
</dbReference>
<keyword evidence="21" id="KW-0511">Multifunctional enzyme</keyword>
<dbReference type="OrthoDB" id="6513042at2759"/>
<evidence type="ECO:0000256" key="11">
    <source>
        <dbReference type="ARBA" id="ARBA00022759"/>
    </source>
</evidence>
<protein>
    <recommendedName>
        <fullName evidence="5">DNA replication ATP-dependent helicase/nuclease DNA2</fullName>
        <ecNumber evidence="4">3.6.4.12</ecNumber>
    </recommendedName>
</protein>
<evidence type="ECO:0000256" key="15">
    <source>
        <dbReference type="ARBA" id="ARBA00022840"/>
    </source>
</evidence>
<keyword evidence="12" id="KW-0227">DNA damage</keyword>
<evidence type="ECO:0000256" key="20">
    <source>
        <dbReference type="ARBA" id="ARBA00023242"/>
    </source>
</evidence>
<name>F8NQE8_SERL9</name>
<keyword evidence="6" id="KW-0004">4Fe-4S</keyword>
<keyword evidence="20" id="KW-0539">Nucleus</keyword>
<dbReference type="Pfam" id="PF13087">
    <property type="entry name" value="AAA_12"/>
    <property type="match status" value="1"/>
</dbReference>
<dbReference type="GeneID" id="18818425"/>
<evidence type="ECO:0000256" key="10">
    <source>
        <dbReference type="ARBA" id="ARBA00022741"/>
    </source>
</evidence>
<dbReference type="GO" id="GO:0005634">
    <property type="term" value="C:nucleus"/>
    <property type="evidence" value="ECO:0007669"/>
    <property type="project" value="UniProtKB-SubCell"/>
</dbReference>
<evidence type="ECO:0000256" key="22">
    <source>
        <dbReference type="ARBA" id="ARBA00047995"/>
    </source>
</evidence>
<organism>
    <name type="scientific">Serpula lacrymans var. lacrymans (strain S7.9)</name>
    <name type="common">Dry rot fungus</name>
    <dbReference type="NCBI Taxonomy" id="578457"/>
    <lineage>
        <taxon>Eukaryota</taxon>
        <taxon>Fungi</taxon>
        <taxon>Dikarya</taxon>
        <taxon>Basidiomycota</taxon>
        <taxon>Agaricomycotina</taxon>
        <taxon>Agaricomycetes</taxon>
        <taxon>Agaricomycetidae</taxon>
        <taxon>Boletales</taxon>
        <taxon>Coniophorineae</taxon>
        <taxon>Serpulaceae</taxon>
        <taxon>Serpula</taxon>
    </lineage>
</organism>
<evidence type="ECO:0000256" key="5">
    <source>
        <dbReference type="ARBA" id="ARBA00021516"/>
    </source>
</evidence>
<comment type="subcellular location">
    <subcellularLocation>
        <location evidence="2">Nucleus</location>
    </subcellularLocation>
</comment>
<evidence type="ECO:0000256" key="17">
    <source>
        <dbReference type="ARBA" id="ARBA00023014"/>
    </source>
</evidence>
<evidence type="ECO:0000259" key="23">
    <source>
        <dbReference type="Pfam" id="PF13087"/>
    </source>
</evidence>
<comment type="catalytic activity">
    <reaction evidence="22">
        <text>ATP + H2O = ADP + phosphate + H(+)</text>
        <dbReference type="Rhea" id="RHEA:13065"/>
        <dbReference type="ChEBI" id="CHEBI:15377"/>
        <dbReference type="ChEBI" id="CHEBI:15378"/>
        <dbReference type="ChEBI" id="CHEBI:30616"/>
        <dbReference type="ChEBI" id="CHEBI:43474"/>
        <dbReference type="ChEBI" id="CHEBI:456216"/>
        <dbReference type="EC" id="3.6.4.12"/>
    </reaction>
</comment>
<dbReference type="HOGENOM" id="CLU_059595_0_0_1"/>
<evidence type="ECO:0000256" key="8">
    <source>
        <dbReference type="ARBA" id="ARBA00022722"/>
    </source>
</evidence>
<dbReference type="SUPFAM" id="SSF52540">
    <property type="entry name" value="P-loop containing nucleoside triphosphate hydrolases"/>
    <property type="match status" value="1"/>
</dbReference>
<comment type="cofactor">
    <cofactor evidence="1">
        <name>[4Fe-4S] cluster</name>
        <dbReference type="ChEBI" id="CHEBI:49883"/>
    </cofactor>
</comment>
<dbReference type="Proteomes" id="UP000008064">
    <property type="component" value="Unassembled WGS sequence"/>
</dbReference>
<dbReference type="InterPro" id="IPR041679">
    <property type="entry name" value="DNA2/NAM7-like_C"/>
</dbReference>
<keyword evidence="13" id="KW-0378">Hydrolase</keyword>
<dbReference type="GO" id="GO:0006260">
    <property type="term" value="P:DNA replication"/>
    <property type="evidence" value="ECO:0007669"/>
    <property type="project" value="UniProtKB-KW"/>
</dbReference>
<dbReference type="InterPro" id="IPR027417">
    <property type="entry name" value="P-loop_NTPase"/>
</dbReference>
<dbReference type="GO" id="GO:0006281">
    <property type="term" value="P:DNA repair"/>
    <property type="evidence" value="ECO:0007669"/>
    <property type="project" value="UniProtKB-KW"/>
</dbReference>
<dbReference type="GO" id="GO:0051539">
    <property type="term" value="F:4 iron, 4 sulfur cluster binding"/>
    <property type="evidence" value="ECO:0007669"/>
    <property type="project" value="UniProtKB-KW"/>
</dbReference>
<keyword evidence="10" id="KW-0547">Nucleotide-binding</keyword>
<evidence type="ECO:0000256" key="7">
    <source>
        <dbReference type="ARBA" id="ARBA00022705"/>
    </source>
</evidence>
<dbReference type="EMBL" id="GL945432">
    <property type="protein sequence ID" value="EGO26078.1"/>
    <property type="molecule type" value="Genomic_DNA"/>
</dbReference>
<evidence type="ECO:0000256" key="13">
    <source>
        <dbReference type="ARBA" id="ARBA00022801"/>
    </source>
</evidence>
<keyword evidence="17" id="KW-0411">Iron-sulfur</keyword>
<dbReference type="InterPro" id="IPR047187">
    <property type="entry name" value="SF1_C_Upf1"/>
</dbReference>
<dbReference type="Gene3D" id="3.40.50.300">
    <property type="entry name" value="P-loop containing nucleotide triphosphate hydrolases"/>
    <property type="match status" value="1"/>
</dbReference>
<evidence type="ECO:0000256" key="9">
    <source>
        <dbReference type="ARBA" id="ARBA00022723"/>
    </source>
</evidence>
<feature type="domain" description="DNA2/NAM7 helicase-like C-terminal" evidence="23">
    <location>
        <begin position="1"/>
        <end position="192"/>
    </location>
</feature>
<keyword evidence="16" id="KW-0408">Iron</keyword>
<sequence>MNADIMLLSNTLIYSGRLKCGSEEVARQTLKLPDNSFLKSLNRGTGCICPIGNCWIGKVLEESCNITFIDTDLIPARDEVVGSLIQNPVEAYLVAQLVEALLLSGVPVGEVGVISLYRQQLKLLVSMLEGRGGKGVEVITVDRSQGRDKDCVIVSMVRSNENGQIGELIKDWRRLNVAFTRARKKLVVIGSRRTLGDVPVMKEFFELMGNKSWILSLPRSVEEWHPALGDKTRAVLGHLDSGCKRDGCGSGKRQVVSVEKENGQDGSDGSLDEYGSIERPIKRAKLPRLDEGLMRGRPLLRDVVNGESAA</sequence>
<keyword evidence="18" id="KW-0238">DNA-binding</keyword>
<dbReference type="PANTHER" id="PTHR43788">
    <property type="entry name" value="DNA2/NAM7 HELICASE FAMILY MEMBER"/>
    <property type="match status" value="1"/>
</dbReference>
<evidence type="ECO:0000256" key="2">
    <source>
        <dbReference type="ARBA" id="ARBA00004123"/>
    </source>
</evidence>
<keyword evidence="9" id="KW-0479">Metal-binding</keyword>
<dbReference type="GO" id="GO:0043139">
    <property type="term" value="F:5'-3' DNA helicase activity"/>
    <property type="evidence" value="ECO:0007669"/>
    <property type="project" value="TreeGrafter"/>
</dbReference>
<keyword evidence="7" id="KW-0235">DNA replication</keyword>
<dbReference type="GO" id="GO:0046872">
    <property type="term" value="F:metal ion binding"/>
    <property type="evidence" value="ECO:0007669"/>
    <property type="project" value="UniProtKB-KW"/>
</dbReference>
<dbReference type="PANTHER" id="PTHR43788:SF8">
    <property type="entry name" value="DNA-BINDING PROTEIN SMUBP-2"/>
    <property type="match status" value="1"/>
</dbReference>